<keyword evidence="2" id="KW-0012">Acyltransferase</keyword>
<evidence type="ECO:0000313" key="4">
    <source>
        <dbReference type="EMBL" id="MBO0477177.1"/>
    </source>
</evidence>
<keyword evidence="1" id="KW-0808">Transferase</keyword>
<organism evidence="4 5">
    <name type="scientific">Candidatus Vagococcus giribetii</name>
    <dbReference type="NCBI Taxonomy" id="2230876"/>
    <lineage>
        <taxon>Bacteria</taxon>
        <taxon>Bacillati</taxon>
        <taxon>Bacillota</taxon>
        <taxon>Bacilli</taxon>
        <taxon>Lactobacillales</taxon>
        <taxon>Enterococcaceae</taxon>
        <taxon>Vagococcus</taxon>
    </lineage>
</organism>
<dbReference type="PANTHER" id="PTHR42919">
    <property type="entry name" value="N-ALPHA-ACETYLTRANSFERASE"/>
    <property type="match status" value="1"/>
</dbReference>
<dbReference type="SUPFAM" id="SSF55729">
    <property type="entry name" value="Acyl-CoA N-acyltransferases (Nat)"/>
    <property type="match status" value="1"/>
</dbReference>
<evidence type="ECO:0000259" key="3">
    <source>
        <dbReference type="PROSITE" id="PS51186"/>
    </source>
</evidence>
<dbReference type="Gene3D" id="3.40.630.30">
    <property type="match status" value="1"/>
</dbReference>
<reference evidence="4 5" key="1">
    <citation type="submission" date="2021-03" db="EMBL/GenBank/DDBJ databases">
        <title>Enterococcal diversity collection.</title>
        <authorList>
            <person name="Gilmore M.S."/>
            <person name="Schwartzman J."/>
            <person name="Van Tyne D."/>
            <person name="Martin M."/>
            <person name="Earl A.M."/>
            <person name="Manson A.L."/>
            <person name="Straub T."/>
            <person name="Salamzade R."/>
            <person name="Saavedra J."/>
            <person name="Lebreton F."/>
            <person name="Prichula J."/>
            <person name="Schaufler K."/>
            <person name="Gaca A."/>
            <person name="Sgardioli B."/>
            <person name="Wagenaar J."/>
            <person name="Strong T."/>
        </authorList>
    </citation>
    <scope>NUCLEOTIDE SEQUENCE [LARGE SCALE GENOMIC DNA]</scope>
    <source>
        <strain evidence="4 5">DIV0080</strain>
    </source>
</reference>
<dbReference type="InterPro" id="IPR000182">
    <property type="entry name" value="GNAT_dom"/>
</dbReference>
<evidence type="ECO:0000256" key="1">
    <source>
        <dbReference type="ARBA" id="ARBA00022679"/>
    </source>
</evidence>
<comment type="caution">
    <text evidence="4">The sequence shown here is derived from an EMBL/GenBank/DDBJ whole genome shotgun (WGS) entry which is preliminary data.</text>
</comment>
<dbReference type="RefSeq" id="WP_206966915.1">
    <property type="nucleotide sequence ID" value="NZ_JAFLVX010000021.1"/>
</dbReference>
<dbReference type="EMBL" id="JAFLVX010000021">
    <property type="protein sequence ID" value="MBO0477177.1"/>
    <property type="molecule type" value="Genomic_DNA"/>
</dbReference>
<protein>
    <submittedName>
        <fullName evidence="4">GNAT family N-acetyltransferase</fullName>
    </submittedName>
</protein>
<accession>A0ABS3HTV2</accession>
<dbReference type="InterPro" id="IPR016181">
    <property type="entry name" value="Acyl_CoA_acyltransferase"/>
</dbReference>
<sequence length="214" mass="24524">MTVIIQSGTHYTKEQLIEPLQELIFTGFQAKFTHRFFTNDEATLIAKALSYFLSSEKPSSLLIAEKNGKICGCLYMISKSDQSKLLNHYLRQPFSLSKQVRMWLLLGFLSHVPKDNELHIDFIAVSPVFRGLGIGRQLITCCKELCDKDYLTLHVATSNQNACHLYFSENFETTKQLSSSIGQTMTGIKDWYFMRWEKTKKAVLCTEPSFIDTI</sequence>
<evidence type="ECO:0000256" key="2">
    <source>
        <dbReference type="ARBA" id="ARBA00023315"/>
    </source>
</evidence>
<dbReference type="Proteomes" id="UP000664857">
    <property type="component" value="Unassembled WGS sequence"/>
</dbReference>
<dbReference type="Pfam" id="PF00583">
    <property type="entry name" value="Acetyltransf_1"/>
    <property type="match status" value="1"/>
</dbReference>
<dbReference type="PROSITE" id="PS51186">
    <property type="entry name" value="GNAT"/>
    <property type="match status" value="1"/>
</dbReference>
<name>A0ABS3HTV2_9ENTE</name>
<dbReference type="PANTHER" id="PTHR42919:SF8">
    <property type="entry name" value="N-ALPHA-ACETYLTRANSFERASE 50"/>
    <property type="match status" value="1"/>
</dbReference>
<keyword evidence="5" id="KW-1185">Reference proteome</keyword>
<gene>
    <name evidence="4" type="ORF">DOK76_08840</name>
</gene>
<evidence type="ECO:0000313" key="5">
    <source>
        <dbReference type="Proteomes" id="UP000664857"/>
    </source>
</evidence>
<dbReference type="CDD" id="cd04301">
    <property type="entry name" value="NAT_SF"/>
    <property type="match status" value="1"/>
</dbReference>
<feature type="domain" description="N-acetyltransferase" evidence="3">
    <location>
        <begin position="3"/>
        <end position="201"/>
    </location>
</feature>
<proteinExistence type="predicted"/>
<dbReference type="InterPro" id="IPR051556">
    <property type="entry name" value="N-term/lysine_N-AcTrnsfr"/>
</dbReference>